<reference evidence="2 3" key="1">
    <citation type="submission" date="2019-12" db="EMBL/GenBank/DDBJ databases">
        <authorList>
            <person name="Li C."/>
            <person name="Zhao J."/>
        </authorList>
    </citation>
    <scope>NUCLEOTIDE SEQUENCE [LARGE SCALE GENOMIC DNA]</scope>
    <source>
        <strain evidence="2 3">NEAU-DD11</strain>
    </source>
</reference>
<dbReference type="Proteomes" id="UP000443353">
    <property type="component" value="Unassembled WGS sequence"/>
</dbReference>
<dbReference type="EMBL" id="WSES01000004">
    <property type="protein sequence ID" value="MVW61423.1"/>
    <property type="molecule type" value="Genomic_DNA"/>
</dbReference>
<dbReference type="InterPro" id="IPR051534">
    <property type="entry name" value="CBASS_pafABC_assoc_protein"/>
</dbReference>
<comment type="caution">
    <text evidence="2">The sequence shown here is derived from an EMBL/GenBank/DDBJ whole genome shotgun (WGS) entry which is preliminary data.</text>
</comment>
<evidence type="ECO:0000313" key="2">
    <source>
        <dbReference type="EMBL" id="MVW61423.1"/>
    </source>
</evidence>
<dbReference type="PANTHER" id="PTHR34580:SF1">
    <property type="entry name" value="PROTEIN PAFC"/>
    <property type="match status" value="1"/>
</dbReference>
<dbReference type="AlphaFoldDB" id="A0A7X3G0T5"/>
<dbReference type="RefSeq" id="WP_056124570.1">
    <property type="nucleotide sequence ID" value="NZ_WSES01000004.1"/>
</dbReference>
<name>A0A7X3G0T5_9BURK</name>
<dbReference type="InterPro" id="IPR026881">
    <property type="entry name" value="WYL_dom"/>
</dbReference>
<protein>
    <submittedName>
        <fullName evidence="2">WYL domain-containing protein</fullName>
    </submittedName>
</protein>
<sequence>MPRDSTERQLARRLAIIDLLPLLPEHGTGQGATVDQLINRLGDTFAVDRRTFERDLRDLADPQGPWRRQFGLEVESRPSADDGRVNEWFTTAHSKIPLFKSVTAVDALVASFARQELGPFLPRDARRALDEQVATIERKQRHLHQTDAHRQVIAYQDKIRRLPDGRPMGPGKVAQAHLQTVNDALMKHLMLRLVYRAARSEVNKTHRVYPVGLVIHDRTLRLLAVDEAEVTLDPAAMTVKSFHLHRMREVALGDPVARNIRVPTLDEALARGTLEMWSKGRITLHLRFAGGENADVFARTLEEMPLSDDQTIFLNMAGQRELMATVTNTSTLRRMLQSMAREAKVLAPADLKQEMCAFLAEALALQQGD</sequence>
<accession>A0A7X3G0T5</accession>
<proteinExistence type="predicted"/>
<dbReference type="PANTHER" id="PTHR34580">
    <property type="match status" value="1"/>
</dbReference>
<organism evidence="2 3">
    <name type="scientific">Massilia cellulosiltytica</name>
    <dbReference type="NCBI Taxonomy" id="2683234"/>
    <lineage>
        <taxon>Bacteria</taxon>
        <taxon>Pseudomonadati</taxon>
        <taxon>Pseudomonadota</taxon>
        <taxon>Betaproteobacteria</taxon>
        <taxon>Burkholderiales</taxon>
        <taxon>Oxalobacteraceae</taxon>
        <taxon>Telluria group</taxon>
        <taxon>Massilia</taxon>
    </lineage>
</organism>
<gene>
    <name evidence="2" type="ORF">GPY61_15950</name>
</gene>
<keyword evidence="3" id="KW-1185">Reference proteome</keyword>
<evidence type="ECO:0000313" key="3">
    <source>
        <dbReference type="Proteomes" id="UP000443353"/>
    </source>
</evidence>
<evidence type="ECO:0000259" key="1">
    <source>
        <dbReference type="Pfam" id="PF13280"/>
    </source>
</evidence>
<dbReference type="PROSITE" id="PS52050">
    <property type="entry name" value="WYL"/>
    <property type="match status" value="1"/>
</dbReference>
<dbReference type="Pfam" id="PF13280">
    <property type="entry name" value="WYL"/>
    <property type="match status" value="1"/>
</dbReference>
<feature type="domain" description="WYL" evidence="1">
    <location>
        <begin position="177"/>
        <end position="251"/>
    </location>
</feature>